<name>A0ACB5TBB0_AMBMO</name>
<proteinExistence type="predicted"/>
<sequence>MAKYGLTAKSDTTTYERILRKVNTCESKAELQQYKYYYFLKIQKLAKEVDDGVKDGSSERSKVYEQRLQTIHSAAEQRLLALVSMSNGVNTPIKQKNGGNGGGTDSANSSASPIPRIKLDLTLNKVLNDPHMLSYFTEFMEQRRRTPLLQYWLIVQGIRDPLESVPLTEQDSDSEDEDIISNDAQNKEMAQADDIKQIFYQFFTNKLLKIDSKCFAKVSQFVSHQPYDPQLYTKARRSLLFLQQRIYERMDKSDFVAFKQSEMFLKLLAAESQYLQQQQANDSYNKSNTSDLHDGLDEEINGDPLANYEEEGESGDEKDDLKVSDEVLNAVENALTEIMNERPPQYRVPSTGSDMGSTDDLAVLTNNGNASGGSGHSTPRNSRLIDKDVERDLFGAQDDSGSGLFADLDPGHDSDKASIKLFDNESLFDDNDSLLGSDSMANSSILNSSNEVNVAAPVAYH</sequence>
<evidence type="ECO:0000313" key="2">
    <source>
        <dbReference type="Proteomes" id="UP001165064"/>
    </source>
</evidence>
<comment type="caution">
    <text evidence="1">The sequence shown here is derived from an EMBL/GenBank/DDBJ whole genome shotgun (WGS) entry which is preliminary data.</text>
</comment>
<dbReference type="Proteomes" id="UP001165064">
    <property type="component" value="Unassembled WGS sequence"/>
</dbReference>
<organism evidence="1 2">
    <name type="scientific">Ambrosiozyma monospora</name>
    <name type="common">Yeast</name>
    <name type="synonym">Endomycopsis monosporus</name>
    <dbReference type="NCBI Taxonomy" id="43982"/>
    <lineage>
        <taxon>Eukaryota</taxon>
        <taxon>Fungi</taxon>
        <taxon>Dikarya</taxon>
        <taxon>Ascomycota</taxon>
        <taxon>Saccharomycotina</taxon>
        <taxon>Pichiomycetes</taxon>
        <taxon>Pichiales</taxon>
        <taxon>Pichiaceae</taxon>
        <taxon>Ambrosiozyma</taxon>
    </lineage>
</organism>
<evidence type="ECO:0000313" key="1">
    <source>
        <dbReference type="EMBL" id="GME84703.1"/>
    </source>
</evidence>
<reference evidence="1" key="1">
    <citation type="submission" date="2023-04" db="EMBL/GenBank/DDBJ databases">
        <title>Ambrosiozyma monospora NBRC 10751.</title>
        <authorList>
            <person name="Ichikawa N."/>
            <person name="Sato H."/>
            <person name="Tonouchi N."/>
        </authorList>
    </citation>
    <scope>NUCLEOTIDE SEQUENCE</scope>
    <source>
        <strain evidence="1">NBRC 10751</strain>
    </source>
</reference>
<keyword evidence="2" id="KW-1185">Reference proteome</keyword>
<dbReference type="EMBL" id="BSXS01005696">
    <property type="protein sequence ID" value="GME84703.1"/>
    <property type="molecule type" value="Genomic_DNA"/>
</dbReference>
<protein>
    <submittedName>
        <fullName evidence="1">Unnamed protein product</fullName>
    </submittedName>
</protein>
<gene>
    <name evidence="1" type="ORF">Amon02_000703300</name>
</gene>
<accession>A0ACB5TBB0</accession>